<accession>A0AAJ6VVV6</accession>
<dbReference type="PANTHER" id="PTHR14710">
    <property type="entry name" value="GEM-ASSOCIATED PROTEIN 6"/>
    <property type="match status" value="1"/>
</dbReference>
<dbReference type="GO" id="GO:0005634">
    <property type="term" value="C:nucleus"/>
    <property type="evidence" value="ECO:0007669"/>
    <property type="project" value="InterPro"/>
</dbReference>
<dbReference type="GO" id="GO:0032797">
    <property type="term" value="C:SMN complex"/>
    <property type="evidence" value="ECO:0007669"/>
    <property type="project" value="TreeGrafter"/>
</dbReference>
<dbReference type="GO" id="GO:0000387">
    <property type="term" value="P:spliceosomal snRNP assembly"/>
    <property type="evidence" value="ECO:0007669"/>
    <property type="project" value="TreeGrafter"/>
</dbReference>
<dbReference type="KEGG" id="goe:100901671"/>
<gene>
    <name evidence="3" type="primary">LOC100901671</name>
</gene>
<dbReference type="PANTHER" id="PTHR14710:SF2">
    <property type="entry name" value="GEM-ASSOCIATED PROTEIN 6"/>
    <property type="match status" value="1"/>
</dbReference>
<evidence type="ECO:0000313" key="2">
    <source>
        <dbReference type="Proteomes" id="UP000694867"/>
    </source>
</evidence>
<evidence type="ECO:0000259" key="1">
    <source>
        <dbReference type="PROSITE" id="PS52001"/>
    </source>
</evidence>
<proteinExistence type="predicted"/>
<name>A0AAJ6VVV6_9ACAR</name>
<dbReference type="PROSITE" id="PS52001">
    <property type="entry name" value="AD"/>
    <property type="match status" value="1"/>
</dbReference>
<organism evidence="2 3">
    <name type="scientific">Galendromus occidentalis</name>
    <name type="common">western predatory mite</name>
    <dbReference type="NCBI Taxonomy" id="34638"/>
    <lineage>
        <taxon>Eukaryota</taxon>
        <taxon>Metazoa</taxon>
        <taxon>Ecdysozoa</taxon>
        <taxon>Arthropoda</taxon>
        <taxon>Chelicerata</taxon>
        <taxon>Arachnida</taxon>
        <taxon>Acari</taxon>
        <taxon>Parasitiformes</taxon>
        <taxon>Mesostigmata</taxon>
        <taxon>Gamasina</taxon>
        <taxon>Phytoseioidea</taxon>
        <taxon>Phytoseiidae</taxon>
        <taxon>Typhlodrominae</taxon>
        <taxon>Galendromus</taxon>
    </lineage>
</organism>
<protein>
    <submittedName>
        <fullName evidence="3">Uncharacterized protein LOC100901671</fullName>
    </submittedName>
</protein>
<dbReference type="AlphaFoldDB" id="A0AAJ6VVV6"/>
<dbReference type="RefSeq" id="XP_003739413.1">
    <property type="nucleotide sequence ID" value="XM_003739365.1"/>
</dbReference>
<dbReference type="GO" id="GO:0000245">
    <property type="term" value="P:spliceosomal complex assembly"/>
    <property type="evidence" value="ECO:0007669"/>
    <property type="project" value="InterPro"/>
</dbReference>
<sequence>MIEPALHEQRQWFALYRHCYIWEFYQMEVRAFGDNWRQLKDDPVALAKIRLADATVSCAGDKCFQGVIHSIDPTSKSLILARIESNKVKDMILCIGSAVREVVASENSSKHARLVDQIFAPAKALTATEEKERRERLIAHLRTRSLPCTEDGKIIRIATWAHIEPPYTKKELFCSNEIIQERVSAILDELV</sequence>
<dbReference type="InterPro" id="IPR009422">
    <property type="entry name" value="Gemin6"/>
</dbReference>
<reference evidence="3" key="1">
    <citation type="submission" date="2025-08" db="UniProtKB">
        <authorList>
            <consortium name="RefSeq"/>
        </authorList>
    </citation>
    <scope>IDENTIFICATION</scope>
</reference>
<dbReference type="Gene3D" id="2.30.30.100">
    <property type="match status" value="1"/>
</dbReference>
<dbReference type="Proteomes" id="UP000694867">
    <property type="component" value="Unplaced"/>
</dbReference>
<evidence type="ECO:0000313" key="3">
    <source>
        <dbReference type="RefSeq" id="XP_003739413.1"/>
    </source>
</evidence>
<dbReference type="GeneID" id="100901671"/>
<dbReference type="InterPro" id="IPR047574">
    <property type="entry name" value="AD"/>
</dbReference>
<feature type="domain" description="AD" evidence="1">
    <location>
        <begin position="101"/>
        <end position="191"/>
    </location>
</feature>
<keyword evidence="2" id="KW-1185">Reference proteome</keyword>